<dbReference type="GO" id="GO:0004190">
    <property type="term" value="F:aspartic-type endopeptidase activity"/>
    <property type="evidence" value="ECO:0007669"/>
    <property type="project" value="InterPro"/>
</dbReference>
<dbReference type="Gene3D" id="2.40.70.10">
    <property type="entry name" value="Acid Proteases"/>
    <property type="match status" value="2"/>
</dbReference>
<dbReference type="InterPro" id="IPR033121">
    <property type="entry name" value="PEPTIDASE_A1"/>
</dbReference>
<dbReference type="Proteomes" id="UP001176961">
    <property type="component" value="Unassembled WGS sequence"/>
</dbReference>
<evidence type="ECO:0000313" key="4">
    <source>
        <dbReference type="EMBL" id="CAJ0592891.1"/>
    </source>
</evidence>
<evidence type="ECO:0000313" key="5">
    <source>
        <dbReference type="Proteomes" id="UP001176961"/>
    </source>
</evidence>
<comment type="similarity">
    <text evidence="1">Belongs to the peptidase A1 family.</text>
</comment>
<dbReference type="Pfam" id="PF00026">
    <property type="entry name" value="Asp"/>
    <property type="match status" value="1"/>
</dbReference>
<keyword evidence="5" id="KW-1185">Reference proteome</keyword>
<dbReference type="SUPFAM" id="SSF50630">
    <property type="entry name" value="Acid proteases"/>
    <property type="match status" value="1"/>
</dbReference>
<proteinExistence type="inferred from homology"/>
<gene>
    <name evidence="4" type="ORF">CYNAS_LOCUS4874</name>
</gene>
<evidence type="ECO:0000259" key="3">
    <source>
        <dbReference type="PROSITE" id="PS51767"/>
    </source>
</evidence>
<keyword evidence="2" id="KW-0812">Transmembrane</keyword>
<feature type="transmembrane region" description="Helical" evidence="2">
    <location>
        <begin position="20"/>
        <end position="43"/>
    </location>
</feature>
<dbReference type="PROSITE" id="PS51767">
    <property type="entry name" value="PEPTIDASE_A1"/>
    <property type="match status" value="1"/>
</dbReference>
<comment type="caution">
    <text evidence="4">The sequence shown here is derived from an EMBL/GenBank/DDBJ whole genome shotgun (WGS) entry which is preliminary data.</text>
</comment>
<protein>
    <recommendedName>
        <fullName evidence="3">Peptidase A1 domain-containing protein</fullName>
    </recommendedName>
</protein>
<dbReference type="GO" id="GO:0006508">
    <property type="term" value="P:proteolysis"/>
    <property type="evidence" value="ECO:0007669"/>
    <property type="project" value="InterPro"/>
</dbReference>
<dbReference type="InterPro" id="IPR021109">
    <property type="entry name" value="Peptidase_aspartic_dom_sf"/>
</dbReference>
<dbReference type="CDD" id="cd05471">
    <property type="entry name" value="pepsin_like"/>
    <property type="match status" value="1"/>
</dbReference>
<dbReference type="InterPro" id="IPR001461">
    <property type="entry name" value="Aspartic_peptidase_A1"/>
</dbReference>
<evidence type="ECO:0000256" key="1">
    <source>
        <dbReference type="ARBA" id="ARBA00007447"/>
    </source>
</evidence>
<sequence length="454" mass="49674">MRITHSDARIPSLRASSLMVTASVTSILLLTLMCGVVCVASSLDYTQQVNQTGGHRSQPDKKIIISVPLESTPYGYKQRIFIGSSEKEFTVMVTLRHSMLWIPSINCTESCRGRAKFDPSNSSSFLRDGRSWTLDNYDGGAQGVLGIDSVKMHGKSPYEPYEDGQLFAPNSTFGMASSTTGREGLEGVDGMLGLASLADKGTASAPFFRQLYENDAIFLQRLLIHLKQYPQASSDAGSIVYGTSSDNINCEDAAFSFNDWTKGSYQFRASLAMGSFETTVYYLIMPELIPFIIGSPAVIAEIAGIAGAKYANGSYVVDCDASIPDLEIREAARPLIIFIKSDNLITKKEDVCVLTVNFHLSIGFGPDMYLGAPLFKEYCIGFDFGYNMFHISHAKRATTVSSTHSPTTTKTRITTLTTSPATTTHRLFTTTSADSSTEKLRLSFFFIVFFIGGR</sequence>
<reference evidence="4" key="1">
    <citation type="submission" date="2023-07" db="EMBL/GenBank/DDBJ databases">
        <authorList>
            <consortium name="CYATHOMIX"/>
        </authorList>
    </citation>
    <scope>NUCLEOTIDE SEQUENCE</scope>
    <source>
        <strain evidence="4">N/A</strain>
    </source>
</reference>
<keyword evidence="2" id="KW-1133">Transmembrane helix</keyword>
<name>A0AA36DU88_CYLNA</name>
<accession>A0AA36DU88</accession>
<organism evidence="4 5">
    <name type="scientific">Cylicocyclus nassatus</name>
    <name type="common">Nematode worm</name>
    <dbReference type="NCBI Taxonomy" id="53992"/>
    <lineage>
        <taxon>Eukaryota</taxon>
        <taxon>Metazoa</taxon>
        <taxon>Ecdysozoa</taxon>
        <taxon>Nematoda</taxon>
        <taxon>Chromadorea</taxon>
        <taxon>Rhabditida</taxon>
        <taxon>Rhabditina</taxon>
        <taxon>Rhabditomorpha</taxon>
        <taxon>Strongyloidea</taxon>
        <taxon>Strongylidae</taxon>
        <taxon>Cylicocyclus</taxon>
    </lineage>
</organism>
<dbReference type="PANTHER" id="PTHR47966:SF45">
    <property type="entry name" value="PEPTIDASE A1 DOMAIN-CONTAINING PROTEIN"/>
    <property type="match status" value="1"/>
</dbReference>
<dbReference type="AlphaFoldDB" id="A0AA36DU88"/>
<evidence type="ECO:0000256" key="2">
    <source>
        <dbReference type="SAM" id="Phobius"/>
    </source>
</evidence>
<dbReference type="EMBL" id="CATQJL010000112">
    <property type="protein sequence ID" value="CAJ0592891.1"/>
    <property type="molecule type" value="Genomic_DNA"/>
</dbReference>
<dbReference type="InterPro" id="IPR034164">
    <property type="entry name" value="Pepsin-like_dom"/>
</dbReference>
<dbReference type="PANTHER" id="PTHR47966">
    <property type="entry name" value="BETA-SITE APP-CLEAVING ENZYME, ISOFORM A-RELATED"/>
    <property type="match status" value="1"/>
</dbReference>
<dbReference type="GO" id="GO:0005764">
    <property type="term" value="C:lysosome"/>
    <property type="evidence" value="ECO:0007669"/>
    <property type="project" value="TreeGrafter"/>
</dbReference>
<feature type="domain" description="Peptidase A1" evidence="3">
    <location>
        <begin position="76"/>
        <end position="392"/>
    </location>
</feature>
<keyword evidence="2" id="KW-0472">Membrane</keyword>